<accession>A0A328WUH4</accession>
<dbReference type="Pfam" id="PF20448">
    <property type="entry name" value="DUF6705"/>
    <property type="match status" value="1"/>
</dbReference>
<keyword evidence="4" id="KW-1185">Reference proteome</keyword>
<name>A0A328WUH4_9FLAO</name>
<dbReference type="InterPro" id="IPR046551">
    <property type="entry name" value="DUF6705"/>
</dbReference>
<dbReference type="AlphaFoldDB" id="A0A328WUH4"/>
<dbReference type="EMBL" id="QLSV01000006">
    <property type="protein sequence ID" value="RAR48097.1"/>
    <property type="molecule type" value="Genomic_DNA"/>
</dbReference>
<organism evidence="3 4">
    <name type="scientific">Flavobacterium lacus</name>
    <dbReference type="NCBI Taxonomy" id="1353778"/>
    <lineage>
        <taxon>Bacteria</taxon>
        <taxon>Pseudomonadati</taxon>
        <taxon>Bacteroidota</taxon>
        <taxon>Flavobacteriia</taxon>
        <taxon>Flavobacteriales</taxon>
        <taxon>Flavobacteriaceae</taxon>
        <taxon>Flavobacterium</taxon>
    </lineage>
</organism>
<reference evidence="3 4" key="1">
    <citation type="submission" date="2018-06" db="EMBL/GenBank/DDBJ databases">
        <title>Genomic Encyclopedia of Type Strains, Phase III (KMG-III): the genomes of soil and plant-associated and newly described type strains.</title>
        <authorList>
            <person name="Whitman W."/>
        </authorList>
    </citation>
    <scope>NUCLEOTIDE SEQUENCE [LARGE SCALE GENOMIC DNA]</scope>
    <source>
        <strain evidence="3 4">CGMCC 1.12504</strain>
    </source>
</reference>
<dbReference type="RefSeq" id="WP_112085929.1">
    <property type="nucleotide sequence ID" value="NZ_QLSV01000006.1"/>
</dbReference>
<evidence type="ECO:0000256" key="1">
    <source>
        <dbReference type="SAM" id="SignalP"/>
    </source>
</evidence>
<gene>
    <name evidence="3" type="ORF">B0I10_10699</name>
</gene>
<comment type="caution">
    <text evidence="3">The sequence shown here is derived from an EMBL/GenBank/DDBJ whole genome shotgun (WGS) entry which is preliminary data.</text>
</comment>
<feature type="signal peptide" evidence="1">
    <location>
        <begin position="1"/>
        <end position="19"/>
    </location>
</feature>
<feature type="domain" description="DUF6705" evidence="2">
    <location>
        <begin position="1"/>
        <end position="212"/>
    </location>
</feature>
<sequence length="212" mass="24662">MKQIATLLLFLLFSGFCVAQTPVLPLYNSTKDVQGAYYKDLQQDFQRFVGEWKYQQGSTELIVRIQIKEEQFIDYGDITFYRDFLVAEYRYDENGIEKINTFSNLLTNHTNPYKYNMVGSIIIKPISTNPDVCSNCGPNDVIVDGTFNEPNRQIDFLDPRIIFRHKVENGVEKIFFTLYANGNVYVNENEGAAQNQFFSYTIPFGRYELIKQ</sequence>
<evidence type="ECO:0000313" key="3">
    <source>
        <dbReference type="EMBL" id="RAR48097.1"/>
    </source>
</evidence>
<protein>
    <recommendedName>
        <fullName evidence="2">DUF6705 domain-containing protein</fullName>
    </recommendedName>
</protein>
<keyword evidence="1" id="KW-0732">Signal</keyword>
<feature type="chain" id="PRO_5016342766" description="DUF6705 domain-containing protein" evidence="1">
    <location>
        <begin position="20"/>
        <end position="212"/>
    </location>
</feature>
<dbReference type="Proteomes" id="UP000249518">
    <property type="component" value="Unassembled WGS sequence"/>
</dbReference>
<dbReference type="OrthoDB" id="1261237at2"/>
<proteinExistence type="predicted"/>
<evidence type="ECO:0000313" key="4">
    <source>
        <dbReference type="Proteomes" id="UP000249518"/>
    </source>
</evidence>
<evidence type="ECO:0000259" key="2">
    <source>
        <dbReference type="Pfam" id="PF20448"/>
    </source>
</evidence>